<reference evidence="4" key="1">
    <citation type="journal article" date="2019" name="Int. J. Syst. Evol. Microbiol.">
        <title>The Global Catalogue of Microorganisms (GCM) 10K type strain sequencing project: providing services to taxonomists for standard genome sequencing and annotation.</title>
        <authorList>
            <consortium name="The Broad Institute Genomics Platform"/>
            <consortium name="The Broad Institute Genome Sequencing Center for Infectious Disease"/>
            <person name="Wu L."/>
            <person name="Ma J."/>
        </authorList>
    </citation>
    <scope>NUCLEOTIDE SEQUENCE [LARGE SCALE GENOMIC DNA]</scope>
    <source>
        <strain evidence="4">CCUG 43114</strain>
    </source>
</reference>
<keyword evidence="2" id="KW-0812">Transmembrane</keyword>
<sequence>MTGRGEHDDERARARGRTPLHRITAPLATDPVGPLLVGTGLWLVALVVLLAVGPRLPDDAGWWPSTAVAGVVAGLPALAWAIARRRRGQLSGDRVDAGGDELDGSEPSSEPSSGSPGSGSVSRS</sequence>
<feature type="transmembrane region" description="Helical" evidence="2">
    <location>
        <begin position="32"/>
        <end position="56"/>
    </location>
</feature>
<keyword evidence="2" id="KW-0472">Membrane</keyword>
<protein>
    <submittedName>
        <fullName evidence="3">DUF2530 domain-containing protein</fullName>
    </submittedName>
</protein>
<keyword evidence="4" id="KW-1185">Reference proteome</keyword>
<keyword evidence="2" id="KW-1133">Transmembrane helix</keyword>
<accession>A0ABW0GNP2</accession>
<comment type="caution">
    <text evidence="3">The sequence shown here is derived from an EMBL/GenBank/DDBJ whole genome shotgun (WGS) entry which is preliminary data.</text>
</comment>
<dbReference type="InterPro" id="IPR019681">
    <property type="entry name" value="DUF2530"/>
</dbReference>
<dbReference type="Pfam" id="PF10745">
    <property type="entry name" value="DUF2530"/>
    <property type="match status" value="1"/>
</dbReference>
<dbReference type="Proteomes" id="UP001596122">
    <property type="component" value="Unassembled WGS sequence"/>
</dbReference>
<organism evidence="3 4">
    <name type="scientific">Aquipuribacter nitratireducens</name>
    <dbReference type="NCBI Taxonomy" id="650104"/>
    <lineage>
        <taxon>Bacteria</taxon>
        <taxon>Bacillati</taxon>
        <taxon>Actinomycetota</taxon>
        <taxon>Actinomycetes</taxon>
        <taxon>Micrococcales</taxon>
        <taxon>Intrasporangiaceae</taxon>
        <taxon>Aquipuribacter</taxon>
    </lineage>
</organism>
<feature type="region of interest" description="Disordered" evidence="1">
    <location>
        <begin position="87"/>
        <end position="124"/>
    </location>
</feature>
<evidence type="ECO:0000256" key="2">
    <source>
        <dbReference type="SAM" id="Phobius"/>
    </source>
</evidence>
<evidence type="ECO:0000313" key="4">
    <source>
        <dbReference type="Proteomes" id="UP001596122"/>
    </source>
</evidence>
<feature type="compositionally biased region" description="Low complexity" evidence="1">
    <location>
        <begin position="105"/>
        <end position="124"/>
    </location>
</feature>
<evidence type="ECO:0000256" key="1">
    <source>
        <dbReference type="SAM" id="MobiDB-lite"/>
    </source>
</evidence>
<dbReference type="RefSeq" id="WP_340270764.1">
    <property type="nucleotide sequence ID" value="NZ_JBBEOG010000008.1"/>
</dbReference>
<evidence type="ECO:0000313" key="3">
    <source>
        <dbReference type="EMBL" id="MFC5380914.1"/>
    </source>
</evidence>
<name>A0ABW0GNP2_9MICO</name>
<proteinExistence type="predicted"/>
<dbReference type="EMBL" id="JBHSLD010000007">
    <property type="protein sequence ID" value="MFC5380914.1"/>
    <property type="molecule type" value="Genomic_DNA"/>
</dbReference>
<feature type="transmembrane region" description="Helical" evidence="2">
    <location>
        <begin position="62"/>
        <end position="83"/>
    </location>
</feature>
<gene>
    <name evidence="3" type="ORF">ACFPJ6_08935</name>
</gene>